<dbReference type="AlphaFoldDB" id="A0AA45W541"/>
<name>A0AA45W541_9RHOB</name>
<proteinExistence type="predicted"/>
<evidence type="ECO:0000313" key="2">
    <source>
        <dbReference type="Proteomes" id="UP000186216"/>
    </source>
</evidence>
<accession>A0AA45W541</accession>
<evidence type="ECO:0000313" key="1">
    <source>
        <dbReference type="EMBL" id="SIS90587.1"/>
    </source>
</evidence>
<reference evidence="1 2" key="1">
    <citation type="submission" date="2017-01" db="EMBL/GenBank/DDBJ databases">
        <authorList>
            <person name="Varghese N."/>
            <person name="Submissions S."/>
        </authorList>
    </citation>
    <scope>NUCLEOTIDE SEQUENCE [LARGE SCALE GENOMIC DNA]</scope>
    <source>
        <strain evidence="1 2">DSM 18447</strain>
    </source>
</reference>
<comment type="caution">
    <text evidence="1">The sequence shown here is derived from an EMBL/GenBank/DDBJ whole genome shotgun (WGS) entry which is preliminary data.</text>
</comment>
<gene>
    <name evidence="1" type="ORF">SAMN05421772_10870</name>
</gene>
<dbReference type="EMBL" id="FTOU01000008">
    <property type="protein sequence ID" value="SIS90587.1"/>
    <property type="molecule type" value="Genomic_DNA"/>
</dbReference>
<dbReference type="Proteomes" id="UP000186216">
    <property type="component" value="Unassembled WGS sequence"/>
</dbReference>
<organism evidence="1 2">
    <name type="scientific">Paracoccus saliphilus</name>
    <dbReference type="NCBI Taxonomy" id="405559"/>
    <lineage>
        <taxon>Bacteria</taxon>
        <taxon>Pseudomonadati</taxon>
        <taxon>Pseudomonadota</taxon>
        <taxon>Alphaproteobacteria</taxon>
        <taxon>Rhodobacterales</taxon>
        <taxon>Paracoccaceae</taxon>
        <taxon>Paracoccus</taxon>
    </lineage>
</organism>
<protein>
    <submittedName>
        <fullName evidence="1">Uncharacterized protein</fullName>
    </submittedName>
</protein>
<sequence length="78" mass="8369">MADNEYAAIGPCGGVSGVIRVRCIPSAITALPLLQTIVAGSGYKQIDIVVTSLDFIIGRITDRARFPDRQPVTRERAP</sequence>